<feature type="domain" description="DUF547" evidence="2">
    <location>
        <begin position="364"/>
        <end position="431"/>
    </location>
</feature>
<dbReference type="EMBL" id="QPKB01000001">
    <property type="protein sequence ID" value="RWR72783.1"/>
    <property type="molecule type" value="Genomic_DNA"/>
</dbReference>
<feature type="region of interest" description="Disordered" evidence="1">
    <location>
        <begin position="203"/>
        <end position="227"/>
    </location>
</feature>
<evidence type="ECO:0000259" key="2">
    <source>
        <dbReference type="Pfam" id="PF04784"/>
    </source>
</evidence>
<dbReference type="PANTHER" id="PTHR23054:SF15">
    <property type="entry name" value="OS08G0515700 PROTEIN"/>
    <property type="match status" value="1"/>
</dbReference>
<feature type="region of interest" description="Disordered" evidence="1">
    <location>
        <begin position="1"/>
        <end position="57"/>
    </location>
</feature>
<name>A0A3S3N4W6_9MAGN</name>
<dbReference type="Pfam" id="PF04784">
    <property type="entry name" value="DUF547"/>
    <property type="match status" value="2"/>
</dbReference>
<feature type="compositionally biased region" description="Basic and acidic residues" evidence="1">
    <location>
        <begin position="205"/>
        <end position="223"/>
    </location>
</feature>
<comment type="caution">
    <text evidence="4">The sequence shown here is derived from an EMBL/GenBank/DDBJ whole genome shotgun (WGS) entry which is preliminary data.</text>
</comment>
<evidence type="ECO:0000256" key="1">
    <source>
        <dbReference type="SAM" id="MobiDB-lite"/>
    </source>
</evidence>
<feature type="domain" description="Ternary complex factor MIP1 leucine-zipper" evidence="3">
    <location>
        <begin position="59"/>
        <end position="126"/>
    </location>
</feature>
<feature type="compositionally biased region" description="Polar residues" evidence="1">
    <location>
        <begin position="150"/>
        <end position="181"/>
    </location>
</feature>
<keyword evidence="5" id="KW-1185">Reference proteome</keyword>
<organism evidence="4 5">
    <name type="scientific">Cinnamomum micranthum f. kanehirae</name>
    <dbReference type="NCBI Taxonomy" id="337451"/>
    <lineage>
        <taxon>Eukaryota</taxon>
        <taxon>Viridiplantae</taxon>
        <taxon>Streptophyta</taxon>
        <taxon>Embryophyta</taxon>
        <taxon>Tracheophyta</taxon>
        <taxon>Spermatophyta</taxon>
        <taxon>Magnoliopsida</taxon>
        <taxon>Magnoliidae</taxon>
        <taxon>Laurales</taxon>
        <taxon>Lauraceae</taxon>
        <taxon>Cinnamomum</taxon>
    </lineage>
</organism>
<feature type="domain" description="DUF547" evidence="2">
    <location>
        <begin position="488"/>
        <end position="545"/>
    </location>
</feature>
<dbReference type="InterPro" id="IPR006869">
    <property type="entry name" value="DUF547"/>
</dbReference>
<feature type="region of interest" description="Disordered" evidence="1">
    <location>
        <begin position="136"/>
        <end position="188"/>
    </location>
</feature>
<accession>A0A3S3N4W6</accession>
<dbReference type="OrthoDB" id="418495at2759"/>
<feature type="compositionally biased region" description="Basic and acidic residues" evidence="1">
    <location>
        <begin position="36"/>
        <end position="45"/>
    </location>
</feature>
<protein>
    <submittedName>
        <fullName evidence="4">Electron transporter, putative isoform 1</fullName>
    </submittedName>
</protein>
<evidence type="ECO:0000313" key="5">
    <source>
        <dbReference type="Proteomes" id="UP000283530"/>
    </source>
</evidence>
<evidence type="ECO:0000313" key="4">
    <source>
        <dbReference type="EMBL" id="RWR72783.1"/>
    </source>
</evidence>
<feature type="compositionally biased region" description="Polar residues" evidence="1">
    <location>
        <begin position="46"/>
        <end position="57"/>
    </location>
</feature>
<evidence type="ECO:0000259" key="3">
    <source>
        <dbReference type="Pfam" id="PF14389"/>
    </source>
</evidence>
<dbReference type="STRING" id="337451.A0A3S3N4W6"/>
<feature type="compositionally biased region" description="Low complexity" evidence="1">
    <location>
        <begin position="16"/>
        <end position="28"/>
    </location>
</feature>
<dbReference type="AlphaFoldDB" id="A0A3S3N4W6"/>
<reference evidence="4 5" key="1">
    <citation type="journal article" date="2019" name="Nat. Plants">
        <title>Stout camphor tree genome fills gaps in understanding of flowering plant genome evolution.</title>
        <authorList>
            <person name="Chaw S.M."/>
            <person name="Liu Y.C."/>
            <person name="Wu Y.W."/>
            <person name="Wang H.Y."/>
            <person name="Lin C.I."/>
            <person name="Wu C.S."/>
            <person name="Ke H.M."/>
            <person name="Chang L.Y."/>
            <person name="Hsu C.Y."/>
            <person name="Yang H.T."/>
            <person name="Sudianto E."/>
            <person name="Hsu M.H."/>
            <person name="Wu K.P."/>
            <person name="Wang L.N."/>
            <person name="Leebens-Mack J.H."/>
            <person name="Tsai I.J."/>
        </authorList>
    </citation>
    <scope>NUCLEOTIDE SEQUENCE [LARGE SCALE GENOMIC DNA]</scope>
    <source>
        <strain evidence="5">cv. Chaw 1501</strain>
        <tissue evidence="4">Young leaves</tissue>
    </source>
</reference>
<dbReference type="Proteomes" id="UP000283530">
    <property type="component" value="Unassembled WGS sequence"/>
</dbReference>
<proteinExistence type="predicted"/>
<gene>
    <name evidence="4" type="ORF">CKAN_00102300</name>
</gene>
<dbReference type="Pfam" id="PF14389">
    <property type="entry name" value="Lzipper-MIP1"/>
    <property type="match status" value="1"/>
</dbReference>
<sequence>MTNSNVGVPLVDRYRPSLSSSSTTSTSTPRHRRSRSVPDELHEDAQNMSPRSSHRSNSIVHIERRLNDQCSLQRVLEKALECNSSYMDGTPIPKPAAELIKEIALLEMEVVHLEQYLLSLYRAAFNHHQGALPSAVMDRGPGSLSHDTKLQTTDQENSTVQSTQQCVQNGTSSVTNQTSSFEDFEKQRESEIQHVQNYGDQCSADSDHCIYPPREDRNSDVQKSESGLRSLADHLGASIAELIPMTPDRLSEEIIKCISSIYCKLAKPPLLQVQIGLSPSPASSLSSSSTFSPQDPSDNWSPKCNDEITANPCDLAGLKEKHAPYSEMVEIPTISVDDETFNYAASMLQSFRSLIQHLEKVDPRKMKHKEQLAFWINIHNALSMHASLAYGIHQNMKNASLTLKAAYNVGGNSINAYEIKSAILGCRSHRPSPVWLLFKDPISIYNYSVHVCLVVSSLTIQILQTRLNLLGTDLIFRKWMQWLWTMFTPAMKYRTGNGRHAYAIDQPEPLVHFALCSGAYSDPAVRVYTAKRIFQELELARDKFIQVSVSIRKETKIILPKILYNHAKDASLDLREIMEMVCNCMPEAQQNAIKRCLKGRPEKCVEWLSYNSSFRYLIHRELAKVRTSN</sequence>
<dbReference type="PANTHER" id="PTHR23054">
    <property type="entry name" value="TERNARY COMPLEX FACTOR MIP1, LEUCINE-ZIPPER-RELATED"/>
    <property type="match status" value="1"/>
</dbReference>
<dbReference type="InterPro" id="IPR025757">
    <property type="entry name" value="MIP1_Leuzipper"/>
</dbReference>